<feature type="region of interest" description="Disordered" evidence="1">
    <location>
        <begin position="1"/>
        <end position="35"/>
    </location>
</feature>
<dbReference type="Proteomes" id="UP000315226">
    <property type="component" value="Unassembled WGS sequence"/>
</dbReference>
<proteinExistence type="predicted"/>
<evidence type="ECO:0000313" key="3">
    <source>
        <dbReference type="Proteomes" id="UP000315226"/>
    </source>
</evidence>
<reference evidence="2 3" key="1">
    <citation type="submission" date="2019-06" db="EMBL/GenBank/DDBJ databases">
        <title>Whole genome shotgun sequence of Streptomyces gardneri NBRC 12865.</title>
        <authorList>
            <person name="Hosoyama A."/>
            <person name="Uohara A."/>
            <person name="Ohji S."/>
            <person name="Ichikawa N."/>
        </authorList>
    </citation>
    <scope>NUCLEOTIDE SEQUENCE [LARGE SCALE GENOMIC DNA]</scope>
    <source>
        <strain evidence="2 3">NBRC 12865</strain>
    </source>
</reference>
<evidence type="ECO:0000313" key="2">
    <source>
        <dbReference type="EMBL" id="GEB55799.1"/>
    </source>
</evidence>
<sequence>MVELAVQYQDDGAGVSARPGLQEETAASGPRGLTHHLAPAFLRRGRDELDVDAFRRRRPRPLSLPLPPARPRMRVGAAALERGAPG</sequence>
<name>A0A4Y3REL2_9ACTN</name>
<organism evidence="2 3">
    <name type="scientific">Streptomyces gardneri</name>
    <dbReference type="NCBI Taxonomy" id="66892"/>
    <lineage>
        <taxon>Bacteria</taxon>
        <taxon>Bacillati</taxon>
        <taxon>Actinomycetota</taxon>
        <taxon>Actinomycetes</taxon>
        <taxon>Kitasatosporales</taxon>
        <taxon>Streptomycetaceae</taxon>
        <taxon>Streptomyces</taxon>
    </lineage>
</organism>
<protein>
    <submittedName>
        <fullName evidence="2">Uncharacterized protein</fullName>
    </submittedName>
</protein>
<keyword evidence="3" id="KW-1185">Reference proteome</keyword>
<dbReference type="EMBL" id="BJMN01000010">
    <property type="protein sequence ID" value="GEB55799.1"/>
    <property type="molecule type" value="Genomic_DNA"/>
</dbReference>
<accession>A0A4Y3REL2</accession>
<evidence type="ECO:0000256" key="1">
    <source>
        <dbReference type="SAM" id="MobiDB-lite"/>
    </source>
</evidence>
<dbReference type="AlphaFoldDB" id="A0A4Y3REL2"/>
<gene>
    <name evidence="2" type="ORF">SGA01_14040</name>
</gene>
<comment type="caution">
    <text evidence="2">The sequence shown here is derived from an EMBL/GenBank/DDBJ whole genome shotgun (WGS) entry which is preliminary data.</text>
</comment>